<dbReference type="Proteomes" id="UP001176941">
    <property type="component" value="Chromosome 11"/>
</dbReference>
<proteinExistence type="predicted"/>
<name>A0ABN8Y0B1_RANTA</name>
<organism evidence="2 3">
    <name type="scientific">Rangifer tarandus platyrhynchus</name>
    <name type="common">Svalbard reindeer</name>
    <dbReference type="NCBI Taxonomy" id="3082113"/>
    <lineage>
        <taxon>Eukaryota</taxon>
        <taxon>Metazoa</taxon>
        <taxon>Chordata</taxon>
        <taxon>Craniata</taxon>
        <taxon>Vertebrata</taxon>
        <taxon>Euteleostomi</taxon>
        <taxon>Mammalia</taxon>
        <taxon>Eutheria</taxon>
        <taxon>Laurasiatheria</taxon>
        <taxon>Artiodactyla</taxon>
        <taxon>Ruminantia</taxon>
        <taxon>Pecora</taxon>
        <taxon>Cervidae</taxon>
        <taxon>Odocoileinae</taxon>
        <taxon>Rangifer</taxon>
    </lineage>
</organism>
<protein>
    <submittedName>
        <fullName evidence="2">Uncharacterized protein</fullName>
    </submittedName>
</protein>
<dbReference type="EMBL" id="OX459947">
    <property type="protein sequence ID" value="CAI9154828.1"/>
    <property type="molecule type" value="Genomic_DNA"/>
</dbReference>
<accession>A0ABN8Y0B1</accession>
<evidence type="ECO:0000256" key="1">
    <source>
        <dbReference type="SAM" id="MobiDB-lite"/>
    </source>
</evidence>
<sequence length="89" mass="9452">MPVEFLSWLRVDRDEARGLRHGHRAFAAAPQPVSSPACVSVAATLTLGCSLNKASTLLLRSSASDLKSSRYKAPPEGEHGRSLLPPVSA</sequence>
<reference evidence="2" key="1">
    <citation type="submission" date="2023-04" db="EMBL/GenBank/DDBJ databases">
        <authorList>
            <consortium name="ELIXIR-Norway"/>
        </authorList>
    </citation>
    <scope>NUCLEOTIDE SEQUENCE [LARGE SCALE GENOMIC DNA]</scope>
</reference>
<evidence type="ECO:0000313" key="3">
    <source>
        <dbReference type="Proteomes" id="UP001176941"/>
    </source>
</evidence>
<feature type="region of interest" description="Disordered" evidence="1">
    <location>
        <begin position="63"/>
        <end position="89"/>
    </location>
</feature>
<keyword evidence="3" id="KW-1185">Reference proteome</keyword>
<evidence type="ECO:0000313" key="2">
    <source>
        <dbReference type="EMBL" id="CAI9154828.1"/>
    </source>
</evidence>
<gene>
    <name evidence="2" type="ORF">MRATA1EN1_LOCUS3790</name>
</gene>